<name>A0ABX6QPV1_9HYPH</name>
<dbReference type="InterPro" id="IPR001647">
    <property type="entry name" value="HTH_TetR"/>
</dbReference>
<organism evidence="6 7">
    <name type="scientific">Peteryoungia desertarenae</name>
    <dbReference type="NCBI Taxonomy" id="1813451"/>
    <lineage>
        <taxon>Bacteria</taxon>
        <taxon>Pseudomonadati</taxon>
        <taxon>Pseudomonadota</taxon>
        <taxon>Alphaproteobacteria</taxon>
        <taxon>Hyphomicrobiales</taxon>
        <taxon>Rhizobiaceae</taxon>
        <taxon>Peteryoungia</taxon>
    </lineage>
</organism>
<dbReference type="PRINTS" id="PR00455">
    <property type="entry name" value="HTHTETR"/>
</dbReference>
<reference evidence="6 7" key="1">
    <citation type="submission" date="2020-06" db="EMBL/GenBank/DDBJ databases">
        <title>Genome sequence of Rhizobium sp strain ADMK78.</title>
        <authorList>
            <person name="Rahi P."/>
        </authorList>
    </citation>
    <scope>NUCLEOTIDE SEQUENCE [LARGE SCALE GENOMIC DNA]</scope>
    <source>
        <strain evidence="6 7">ADMK78</strain>
    </source>
</reference>
<gene>
    <name evidence="6" type="ORF">FE840_013765</name>
</gene>
<dbReference type="Pfam" id="PF00440">
    <property type="entry name" value="TetR_N"/>
    <property type="match status" value="1"/>
</dbReference>
<evidence type="ECO:0000256" key="1">
    <source>
        <dbReference type="ARBA" id="ARBA00023015"/>
    </source>
</evidence>
<dbReference type="SUPFAM" id="SSF46689">
    <property type="entry name" value="Homeodomain-like"/>
    <property type="match status" value="1"/>
</dbReference>
<proteinExistence type="predicted"/>
<feature type="domain" description="HTH tetR-type" evidence="5">
    <location>
        <begin position="9"/>
        <end position="69"/>
    </location>
</feature>
<sequence length="200" mass="22105">MKLSQPRSRQTREQILAAASRLFAARGFENTSMDQVATEASVAKASVFAHFGDKTNLLAALGLAEIEALARQGRESLTTDDELTLEEKLKRLFDPWLAYFGREPDFARLYLSQAGLTAGSYTEAFLVVCRDLEAQAAELFLSRLPDISPEQALMLSRGAQALFHEAVVFRMTGWLPDQQSAHAMLHAFLATWVAGARQKA</sequence>
<keyword evidence="7" id="KW-1185">Reference proteome</keyword>
<dbReference type="PROSITE" id="PS01081">
    <property type="entry name" value="HTH_TETR_1"/>
    <property type="match status" value="1"/>
</dbReference>
<evidence type="ECO:0000256" key="3">
    <source>
        <dbReference type="ARBA" id="ARBA00023163"/>
    </source>
</evidence>
<evidence type="ECO:0000256" key="4">
    <source>
        <dbReference type="PROSITE-ProRule" id="PRU00335"/>
    </source>
</evidence>
<dbReference type="RefSeq" id="WP_138286068.1">
    <property type="nucleotide sequence ID" value="NZ_CP058350.1"/>
</dbReference>
<dbReference type="InterPro" id="IPR023772">
    <property type="entry name" value="DNA-bd_HTH_TetR-type_CS"/>
</dbReference>
<dbReference type="Proteomes" id="UP000308530">
    <property type="component" value="Chromosome"/>
</dbReference>
<accession>A0ABX6QPV1</accession>
<evidence type="ECO:0000313" key="6">
    <source>
        <dbReference type="EMBL" id="QLF70514.1"/>
    </source>
</evidence>
<evidence type="ECO:0000256" key="2">
    <source>
        <dbReference type="ARBA" id="ARBA00023125"/>
    </source>
</evidence>
<dbReference type="PANTHER" id="PTHR30055">
    <property type="entry name" value="HTH-TYPE TRANSCRIPTIONAL REGULATOR RUTR"/>
    <property type="match status" value="1"/>
</dbReference>
<keyword evidence="1" id="KW-0805">Transcription regulation</keyword>
<protein>
    <submittedName>
        <fullName evidence="6">TetR/AcrR family transcriptional regulator</fullName>
    </submittedName>
</protein>
<dbReference type="InterPro" id="IPR050109">
    <property type="entry name" value="HTH-type_TetR-like_transc_reg"/>
</dbReference>
<keyword evidence="2 4" id="KW-0238">DNA-binding</keyword>
<dbReference type="PANTHER" id="PTHR30055:SF234">
    <property type="entry name" value="HTH-TYPE TRANSCRIPTIONAL REGULATOR BETI"/>
    <property type="match status" value="1"/>
</dbReference>
<dbReference type="InterPro" id="IPR009057">
    <property type="entry name" value="Homeodomain-like_sf"/>
</dbReference>
<evidence type="ECO:0000313" key="7">
    <source>
        <dbReference type="Proteomes" id="UP000308530"/>
    </source>
</evidence>
<dbReference type="Gene3D" id="1.10.357.10">
    <property type="entry name" value="Tetracycline Repressor, domain 2"/>
    <property type="match status" value="1"/>
</dbReference>
<dbReference type="EMBL" id="CP058350">
    <property type="protein sequence ID" value="QLF70514.1"/>
    <property type="molecule type" value="Genomic_DNA"/>
</dbReference>
<dbReference type="PROSITE" id="PS50977">
    <property type="entry name" value="HTH_TETR_2"/>
    <property type="match status" value="1"/>
</dbReference>
<evidence type="ECO:0000259" key="5">
    <source>
        <dbReference type="PROSITE" id="PS50977"/>
    </source>
</evidence>
<feature type="DNA-binding region" description="H-T-H motif" evidence="4">
    <location>
        <begin position="32"/>
        <end position="51"/>
    </location>
</feature>
<keyword evidence="3" id="KW-0804">Transcription</keyword>